<dbReference type="InterPro" id="IPR051675">
    <property type="entry name" value="Endo/Exo/Phosphatase_dom_1"/>
</dbReference>
<evidence type="ECO:0000313" key="3">
    <source>
        <dbReference type="EMBL" id="MBP3951329.1"/>
    </source>
</evidence>
<dbReference type="InterPro" id="IPR003583">
    <property type="entry name" value="Hlx-hairpin-Hlx_DNA-bd_motif"/>
</dbReference>
<dbReference type="GO" id="GO:0003677">
    <property type="term" value="F:DNA binding"/>
    <property type="evidence" value="ECO:0007669"/>
    <property type="project" value="InterPro"/>
</dbReference>
<organism evidence="3 4">
    <name type="scientific">Halalkalibacter suaedae</name>
    <dbReference type="NCBI Taxonomy" id="2822140"/>
    <lineage>
        <taxon>Bacteria</taxon>
        <taxon>Bacillati</taxon>
        <taxon>Bacillota</taxon>
        <taxon>Bacilli</taxon>
        <taxon>Bacillales</taxon>
        <taxon>Bacillaceae</taxon>
        <taxon>Halalkalibacter</taxon>
    </lineage>
</organism>
<feature type="domain" description="Helix-hairpin-helix DNA-binding motif class 1" evidence="2">
    <location>
        <begin position="182"/>
        <end position="201"/>
    </location>
</feature>
<dbReference type="SMART" id="SM00278">
    <property type="entry name" value="HhH1"/>
    <property type="match status" value="2"/>
</dbReference>
<dbReference type="PANTHER" id="PTHR21180:SF32">
    <property type="entry name" value="ENDONUCLEASE_EXONUCLEASE_PHOSPHATASE FAMILY DOMAIN-CONTAINING PROTEIN 1"/>
    <property type="match status" value="1"/>
</dbReference>
<name>A0A941ATB5_9BACI</name>
<dbReference type="NCBIfam" id="TIGR00426">
    <property type="entry name" value="competence protein ComEA helix-hairpin-helix repeat region"/>
    <property type="match status" value="1"/>
</dbReference>
<dbReference type="Pfam" id="PF10531">
    <property type="entry name" value="SLBB"/>
    <property type="match status" value="1"/>
</dbReference>
<dbReference type="GO" id="GO:0015627">
    <property type="term" value="C:type II protein secretion system complex"/>
    <property type="evidence" value="ECO:0007669"/>
    <property type="project" value="TreeGrafter"/>
</dbReference>
<proteinExistence type="predicted"/>
<evidence type="ECO:0000256" key="1">
    <source>
        <dbReference type="SAM" id="Phobius"/>
    </source>
</evidence>
<evidence type="ECO:0000313" key="4">
    <source>
        <dbReference type="Proteomes" id="UP000678228"/>
    </source>
</evidence>
<keyword evidence="1" id="KW-1133">Transmembrane helix</keyword>
<feature type="transmembrane region" description="Helical" evidence="1">
    <location>
        <begin position="12"/>
        <end position="28"/>
    </location>
</feature>
<dbReference type="GO" id="GO:0015628">
    <property type="term" value="P:protein secretion by the type II secretion system"/>
    <property type="evidence" value="ECO:0007669"/>
    <property type="project" value="TreeGrafter"/>
</dbReference>
<dbReference type="AlphaFoldDB" id="A0A941ATB5"/>
<dbReference type="SUPFAM" id="SSF47781">
    <property type="entry name" value="RuvA domain 2-like"/>
    <property type="match status" value="1"/>
</dbReference>
<dbReference type="InterPro" id="IPR004509">
    <property type="entry name" value="Competence_ComEA_HhH"/>
</dbReference>
<dbReference type="Gene3D" id="3.10.560.10">
    <property type="entry name" value="Outer membrane lipoprotein wza domain like"/>
    <property type="match status" value="1"/>
</dbReference>
<comment type="caution">
    <text evidence="3">The sequence shown here is derived from an EMBL/GenBank/DDBJ whole genome shotgun (WGS) entry which is preliminary data.</text>
</comment>
<dbReference type="Gene3D" id="1.10.150.310">
    <property type="entry name" value="Tex RuvX-like domain-like"/>
    <property type="match status" value="1"/>
</dbReference>
<dbReference type="GO" id="GO:0006281">
    <property type="term" value="P:DNA repair"/>
    <property type="evidence" value="ECO:0007669"/>
    <property type="project" value="InterPro"/>
</dbReference>
<keyword evidence="1" id="KW-0472">Membrane</keyword>
<feature type="domain" description="Helix-hairpin-helix DNA-binding motif class 1" evidence="2">
    <location>
        <begin position="152"/>
        <end position="171"/>
    </location>
</feature>
<protein>
    <submittedName>
        <fullName evidence="3">Helix-hairpin-helix domain-containing protein</fullName>
    </submittedName>
</protein>
<sequence>MIKNIQGEMWKVMLGIAVIIVGILLYLHNQDTDEATTIDWSSSAESLDEGEALDEIETIEEPFIMIDIKGAIQQPNVYQLPRGSRVYEAIKEAGGFTEDADERQLNLAQLLVDEMVVYVPTVGEEGVGEAVAVGQTDTKEEGKIKINTVDETELQQLPGIGPTKAEAIIAYREENGPFKEMNDLLNVSGIGIKSLEKLEGFVVFH</sequence>
<evidence type="ECO:0000259" key="2">
    <source>
        <dbReference type="SMART" id="SM00278"/>
    </source>
</evidence>
<keyword evidence="1" id="KW-0812">Transmembrane</keyword>
<dbReference type="InterPro" id="IPR019554">
    <property type="entry name" value="Soluble_ligand-bd"/>
</dbReference>
<dbReference type="PANTHER" id="PTHR21180">
    <property type="entry name" value="ENDONUCLEASE/EXONUCLEASE/PHOSPHATASE FAMILY DOMAIN-CONTAINING PROTEIN 1"/>
    <property type="match status" value="1"/>
</dbReference>
<keyword evidence="4" id="KW-1185">Reference proteome</keyword>
<dbReference type="InterPro" id="IPR010994">
    <property type="entry name" value="RuvA_2-like"/>
</dbReference>
<reference evidence="3" key="1">
    <citation type="submission" date="2021-03" db="EMBL/GenBank/DDBJ databases">
        <title>Bacillus suaedae sp. nov., isolated from Suaeda aralocaspica.</title>
        <authorList>
            <person name="Lei R.F.R."/>
        </authorList>
    </citation>
    <scope>NUCLEOTIDE SEQUENCE</scope>
    <source>
        <strain evidence="3">YZJH907-2</strain>
    </source>
</reference>
<accession>A0A941ATB5</accession>
<dbReference type="EMBL" id="JAGKSQ010000003">
    <property type="protein sequence ID" value="MBP3951329.1"/>
    <property type="molecule type" value="Genomic_DNA"/>
</dbReference>
<dbReference type="RefSeq" id="WP_210597015.1">
    <property type="nucleotide sequence ID" value="NZ_JAGKSQ010000003.1"/>
</dbReference>
<gene>
    <name evidence="3" type="ORF">J7W16_09300</name>
</gene>
<dbReference type="Pfam" id="PF12836">
    <property type="entry name" value="HHH_3"/>
    <property type="match status" value="1"/>
</dbReference>
<dbReference type="Proteomes" id="UP000678228">
    <property type="component" value="Unassembled WGS sequence"/>
</dbReference>